<dbReference type="STRING" id="1392540.P256_00215"/>
<sequence>MTKYMITVEGTIPPKIMLGDTIGGAIITEMKKLDQELVSAAYLAQRFSMSVDTIRRKLEVISQGSSGKALYNLAAAQKILTEKPKSRRGPKRGN</sequence>
<dbReference type="PATRIC" id="fig|1392540.3.peg.212"/>
<dbReference type="RefSeq" id="WP_023271819.1">
    <property type="nucleotide sequence ID" value="NZ_KI530712.1"/>
</dbReference>
<proteinExistence type="predicted"/>
<comment type="caution">
    <text evidence="1">The sequence shown here is derived from an EMBL/GenBank/DDBJ whole genome shotgun (WGS) entry which is preliminary data.</text>
</comment>
<dbReference type="HOGENOM" id="CLU_163124_0_0_6"/>
<protein>
    <submittedName>
        <fullName evidence="1">Uncharacterized protein</fullName>
    </submittedName>
</protein>
<organism evidence="1 2">
    <name type="scientific">Acinetobacter nectaris CIP 110549</name>
    <dbReference type="NCBI Taxonomy" id="1392540"/>
    <lineage>
        <taxon>Bacteria</taxon>
        <taxon>Pseudomonadati</taxon>
        <taxon>Pseudomonadota</taxon>
        <taxon>Gammaproteobacteria</taxon>
        <taxon>Moraxellales</taxon>
        <taxon>Moraxellaceae</taxon>
        <taxon>Acinetobacter</taxon>
    </lineage>
</organism>
<gene>
    <name evidence="1" type="ORF">P256_00215</name>
</gene>
<reference evidence="1 2" key="1">
    <citation type="submission" date="2013-10" db="EMBL/GenBank/DDBJ databases">
        <title>The Genome Sequence of Acinetobacter nectaris CIP 110549.</title>
        <authorList>
            <consortium name="The Broad Institute Genomics Platform"/>
            <consortium name="The Broad Institute Genome Sequencing Center for Infectious Disease"/>
            <person name="Cerqueira G."/>
            <person name="Feldgarden M."/>
            <person name="Courvalin P."/>
            <person name="Grillot-Courvalin C."/>
            <person name="Clermont D."/>
            <person name="Rocha E."/>
            <person name="Yoon E.-J."/>
            <person name="Nemec A."/>
            <person name="Young S.K."/>
            <person name="Zeng Q."/>
            <person name="Gargeya S."/>
            <person name="Fitzgerald M."/>
            <person name="Abouelleil A."/>
            <person name="Alvarado L."/>
            <person name="Berlin A.M."/>
            <person name="Chapman S.B."/>
            <person name="Gainer-Dewar J."/>
            <person name="Goldberg J."/>
            <person name="Gnerre S."/>
            <person name="Griggs A."/>
            <person name="Gujja S."/>
            <person name="Hansen M."/>
            <person name="Howarth C."/>
            <person name="Imamovic A."/>
            <person name="Ireland A."/>
            <person name="Larimer J."/>
            <person name="McCowan C."/>
            <person name="Murphy C."/>
            <person name="Pearson M."/>
            <person name="Poon T.W."/>
            <person name="Priest M."/>
            <person name="Roberts A."/>
            <person name="Saif S."/>
            <person name="Shea T."/>
            <person name="Sykes S."/>
            <person name="Wortman J."/>
            <person name="Nusbaum C."/>
            <person name="Birren B."/>
        </authorList>
    </citation>
    <scope>NUCLEOTIDE SEQUENCE [LARGE SCALE GENOMIC DNA]</scope>
    <source>
        <strain evidence="1 2">CIP 110549</strain>
    </source>
</reference>
<evidence type="ECO:0000313" key="2">
    <source>
        <dbReference type="Proteomes" id="UP000023785"/>
    </source>
</evidence>
<name>V2TT58_9GAMM</name>
<evidence type="ECO:0000313" key="1">
    <source>
        <dbReference type="EMBL" id="ESK41226.1"/>
    </source>
</evidence>
<dbReference type="Proteomes" id="UP000023785">
    <property type="component" value="Unassembled WGS sequence"/>
</dbReference>
<dbReference type="EMBL" id="AYER01000001">
    <property type="protein sequence ID" value="ESK41226.1"/>
    <property type="molecule type" value="Genomic_DNA"/>
</dbReference>
<dbReference type="AlphaFoldDB" id="V2TT58"/>
<accession>V2TT58</accession>
<dbReference type="OrthoDB" id="6702412at2"/>
<keyword evidence="2" id="KW-1185">Reference proteome</keyword>